<name>W4HED6_9RHOB</name>
<keyword evidence="3" id="KW-1185">Reference proteome</keyword>
<reference evidence="2 3" key="1">
    <citation type="journal article" date="2014" name="Antonie Van Leeuwenhoek">
        <title>Roseivivax atlanticus sp. nov., isolated from surface seawater of the Atlantic Ocean.</title>
        <authorList>
            <person name="Li G."/>
            <person name="Lai Q."/>
            <person name="Liu X."/>
            <person name="Sun F."/>
            <person name="Shao Z."/>
        </authorList>
    </citation>
    <scope>NUCLEOTIDE SEQUENCE [LARGE SCALE GENOMIC DNA]</scope>
    <source>
        <strain evidence="2 3">22II-s10s</strain>
    </source>
</reference>
<gene>
    <name evidence="2" type="ORF">ATO8_19214</name>
</gene>
<feature type="chain" id="PRO_5004843018" evidence="1">
    <location>
        <begin position="25"/>
        <end position="129"/>
    </location>
</feature>
<evidence type="ECO:0000313" key="3">
    <source>
        <dbReference type="Proteomes" id="UP000019063"/>
    </source>
</evidence>
<comment type="caution">
    <text evidence="2">The sequence shown here is derived from an EMBL/GenBank/DDBJ whole genome shotgun (WGS) entry which is preliminary data.</text>
</comment>
<dbReference type="Proteomes" id="UP000019063">
    <property type="component" value="Unassembled WGS sequence"/>
</dbReference>
<keyword evidence="1" id="KW-0732">Signal</keyword>
<dbReference type="RefSeq" id="WP_043846943.1">
    <property type="nucleotide sequence ID" value="NZ_AQQW01000017.1"/>
</dbReference>
<sequence length="129" mass="13395">MTTLRHILAGLLFALITAGSVAMAHVQADSPAAGKVLNPSSALHSGTGFACDTGQHPHAEIGQGFRIPMAGECAMTLCHPLFLSESIFGATDDPAARYTFGSAPVLRGVTDDVLVPPPKDHLSKIVTPH</sequence>
<evidence type="ECO:0000313" key="2">
    <source>
        <dbReference type="EMBL" id="ETW11069.1"/>
    </source>
</evidence>
<dbReference type="AlphaFoldDB" id="W4HED6"/>
<proteinExistence type="predicted"/>
<protein>
    <submittedName>
        <fullName evidence="2">Uncharacterized protein</fullName>
    </submittedName>
</protein>
<feature type="signal peptide" evidence="1">
    <location>
        <begin position="1"/>
        <end position="24"/>
    </location>
</feature>
<accession>W4HED6</accession>
<evidence type="ECO:0000256" key="1">
    <source>
        <dbReference type="SAM" id="SignalP"/>
    </source>
</evidence>
<dbReference type="EMBL" id="AQQW01000017">
    <property type="protein sequence ID" value="ETW11069.1"/>
    <property type="molecule type" value="Genomic_DNA"/>
</dbReference>
<organism evidence="2 3">
    <name type="scientific">Roseivivax marinus</name>
    <dbReference type="NCBI Taxonomy" id="1379903"/>
    <lineage>
        <taxon>Bacteria</taxon>
        <taxon>Pseudomonadati</taxon>
        <taxon>Pseudomonadota</taxon>
        <taxon>Alphaproteobacteria</taxon>
        <taxon>Rhodobacterales</taxon>
        <taxon>Roseobacteraceae</taxon>
        <taxon>Roseivivax</taxon>
    </lineage>
</organism>